<keyword evidence="3" id="KW-1185">Reference proteome</keyword>
<dbReference type="RefSeq" id="WP_271195112.1">
    <property type="nucleotide sequence ID" value="NZ_BSFN01000004.1"/>
</dbReference>
<dbReference type="AlphaFoldDB" id="A0A9W6K7I7"/>
<accession>A0A9W6K7I7</accession>
<sequence length="273" mass="30075">MRLLSLLAPVLLASSLATTASAADLPGSQDLEILPRFPRAEIVDFRDVAVQERIYPLGSIRRISGTLRYERQVDSQGRMRSVTYELPPEHTSGQAFNAARDALQAQGAELLYWCESRECGSASLWANSVFGNAKLLGAEDQQAYLLLRLAEPQQNTLVALYSITRGNRRAYLHVEQLDNQAALGDLLPGPATLLRQLRNTGELNFASLDGEPLAAWAELLGRTLNQDSTLRVSLAGKYAQAWRDALVAQRVRAARMEIDSAQTDGLSFKLLRP</sequence>
<dbReference type="Proteomes" id="UP001143328">
    <property type="component" value="Unassembled WGS sequence"/>
</dbReference>
<evidence type="ECO:0000256" key="1">
    <source>
        <dbReference type="SAM" id="SignalP"/>
    </source>
</evidence>
<dbReference type="InterPro" id="IPR032608">
    <property type="entry name" value="DUF4892"/>
</dbReference>
<gene>
    <name evidence="2" type="ORF">GCM10017655_19710</name>
</gene>
<reference evidence="2" key="2">
    <citation type="submission" date="2023-01" db="EMBL/GenBank/DDBJ databases">
        <authorList>
            <person name="Sun Q."/>
            <person name="Evtushenko L."/>
        </authorList>
    </citation>
    <scope>NUCLEOTIDE SEQUENCE</scope>
    <source>
        <strain evidence="2">VKM B-2935</strain>
    </source>
</reference>
<evidence type="ECO:0000313" key="2">
    <source>
        <dbReference type="EMBL" id="GLK88909.1"/>
    </source>
</evidence>
<comment type="caution">
    <text evidence="2">The sequence shown here is derived from an EMBL/GenBank/DDBJ whole genome shotgun (WGS) entry which is preliminary data.</text>
</comment>
<keyword evidence="1" id="KW-0732">Signal</keyword>
<proteinExistence type="predicted"/>
<organism evidence="2 3">
    <name type="scientific">Pseudomonas turukhanskensis</name>
    <dbReference type="NCBI Taxonomy" id="1806536"/>
    <lineage>
        <taxon>Bacteria</taxon>
        <taxon>Pseudomonadati</taxon>
        <taxon>Pseudomonadota</taxon>
        <taxon>Gammaproteobacteria</taxon>
        <taxon>Pseudomonadales</taxon>
        <taxon>Pseudomonadaceae</taxon>
        <taxon>Pseudomonas</taxon>
    </lineage>
</organism>
<reference evidence="2" key="1">
    <citation type="journal article" date="2014" name="Int. J. Syst. Evol. Microbiol.">
        <title>Complete genome sequence of Corynebacterium casei LMG S-19264T (=DSM 44701T), isolated from a smear-ripened cheese.</title>
        <authorList>
            <consortium name="US DOE Joint Genome Institute (JGI-PGF)"/>
            <person name="Walter F."/>
            <person name="Albersmeier A."/>
            <person name="Kalinowski J."/>
            <person name="Ruckert C."/>
        </authorList>
    </citation>
    <scope>NUCLEOTIDE SEQUENCE</scope>
    <source>
        <strain evidence="2">VKM B-2935</strain>
    </source>
</reference>
<dbReference type="EMBL" id="BSFN01000004">
    <property type="protein sequence ID" value="GLK88909.1"/>
    <property type="molecule type" value="Genomic_DNA"/>
</dbReference>
<name>A0A9W6K7I7_9PSED</name>
<feature type="chain" id="PRO_5040765557" evidence="1">
    <location>
        <begin position="23"/>
        <end position="273"/>
    </location>
</feature>
<dbReference type="Pfam" id="PF16234">
    <property type="entry name" value="DUF4892"/>
    <property type="match status" value="1"/>
</dbReference>
<evidence type="ECO:0000313" key="3">
    <source>
        <dbReference type="Proteomes" id="UP001143328"/>
    </source>
</evidence>
<protein>
    <submittedName>
        <fullName evidence="2">DUF4892 domain-containing protein</fullName>
    </submittedName>
</protein>
<feature type="signal peptide" evidence="1">
    <location>
        <begin position="1"/>
        <end position="22"/>
    </location>
</feature>